<dbReference type="Proteomes" id="UP001054837">
    <property type="component" value="Unassembled WGS sequence"/>
</dbReference>
<protein>
    <submittedName>
        <fullName evidence="1">Uncharacterized protein</fullName>
    </submittedName>
</protein>
<dbReference type="AlphaFoldDB" id="A0AAV4SZX0"/>
<evidence type="ECO:0000313" key="1">
    <source>
        <dbReference type="EMBL" id="GIY38706.1"/>
    </source>
</evidence>
<sequence length="110" mass="12380">MEDIMKKKWSEVELPFLVFVELMCTLVGTCNTLPNTTEIPHLLCFSLPDNPDRTLFVYPGYEMNKIELNPVLGPAKQNKKTKASNSIPGLGVDIYLEWAIGRVISPDAIR</sequence>
<dbReference type="EMBL" id="BPLQ01008660">
    <property type="protein sequence ID" value="GIY38706.1"/>
    <property type="molecule type" value="Genomic_DNA"/>
</dbReference>
<accession>A0AAV4SZX0</accession>
<organism evidence="1 2">
    <name type="scientific">Caerostris darwini</name>
    <dbReference type="NCBI Taxonomy" id="1538125"/>
    <lineage>
        <taxon>Eukaryota</taxon>
        <taxon>Metazoa</taxon>
        <taxon>Ecdysozoa</taxon>
        <taxon>Arthropoda</taxon>
        <taxon>Chelicerata</taxon>
        <taxon>Arachnida</taxon>
        <taxon>Araneae</taxon>
        <taxon>Araneomorphae</taxon>
        <taxon>Entelegynae</taxon>
        <taxon>Araneoidea</taxon>
        <taxon>Araneidae</taxon>
        <taxon>Caerostris</taxon>
    </lineage>
</organism>
<proteinExistence type="predicted"/>
<keyword evidence="2" id="KW-1185">Reference proteome</keyword>
<comment type="caution">
    <text evidence="1">The sequence shown here is derived from an EMBL/GenBank/DDBJ whole genome shotgun (WGS) entry which is preliminary data.</text>
</comment>
<gene>
    <name evidence="1" type="ORF">CDAR_574871</name>
</gene>
<reference evidence="1 2" key="1">
    <citation type="submission" date="2021-06" db="EMBL/GenBank/DDBJ databases">
        <title>Caerostris darwini draft genome.</title>
        <authorList>
            <person name="Kono N."/>
            <person name="Arakawa K."/>
        </authorList>
    </citation>
    <scope>NUCLEOTIDE SEQUENCE [LARGE SCALE GENOMIC DNA]</scope>
</reference>
<name>A0AAV4SZX0_9ARAC</name>
<evidence type="ECO:0000313" key="2">
    <source>
        <dbReference type="Proteomes" id="UP001054837"/>
    </source>
</evidence>